<dbReference type="Pfam" id="PF12788">
    <property type="entry name" value="YmaF"/>
    <property type="match status" value="1"/>
</dbReference>
<dbReference type="InterPro" id="IPR024307">
    <property type="entry name" value="YmaF"/>
</dbReference>
<keyword evidence="2" id="KW-1185">Reference proteome</keyword>
<proteinExistence type="predicted"/>
<dbReference type="EMBL" id="CP048000">
    <property type="protein sequence ID" value="QHQ61088.1"/>
    <property type="molecule type" value="Genomic_DNA"/>
</dbReference>
<accession>A0A6P1TNX8</accession>
<gene>
    <name evidence="1" type="ORF">Ana3638_10170</name>
</gene>
<dbReference type="RefSeq" id="WP_161837915.1">
    <property type="nucleotide sequence ID" value="NZ_CP048000.1"/>
</dbReference>
<reference evidence="1 2" key="1">
    <citation type="submission" date="2020-01" db="EMBL/GenBank/DDBJ databases">
        <title>Genome analysis of Anaerocolumna sp. CBA3638.</title>
        <authorList>
            <person name="Kim J."/>
            <person name="Roh S.W."/>
        </authorList>
    </citation>
    <scope>NUCLEOTIDE SEQUENCE [LARGE SCALE GENOMIC DNA]</scope>
    <source>
        <strain evidence="1 2">CBA3638</strain>
    </source>
</reference>
<evidence type="ECO:0000313" key="2">
    <source>
        <dbReference type="Proteomes" id="UP000464314"/>
    </source>
</evidence>
<evidence type="ECO:0000313" key="1">
    <source>
        <dbReference type="EMBL" id="QHQ61088.1"/>
    </source>
</evidence>
<protein>
    <recommendedName>
        <fullName evidence="3">YmaF family protein</fullName>
    </recommendedName>
</protein>
<dbReference type="Proteomes" id="UP000464314">
    <property type="component" value="Chromosome"/>
</dbReference>
<name>A0A6P1TNX8_9FIRM</name>
<dbReference type="KEGG" id="anr:Ana3638_10170"/>
<dbReference type="AlphaFoldDB" id="A0A6P1TNX8"/>
<organism evidence="1 2">
    <name type="scientific">Anaerocolumna sedimenticola</name>
    <dbReference type="NCBI Taxonomy" id="2696063"/>
    <lineage>
        <taxon>Bacteria</taxon>
        <taxon>Bacillati</taxon>
        <taxon>Bacillota</taxon>
        <taxon>Clostridia</taxon>
        <taxon>Lachnospirales</taxon>
        <taxon>Lachnospiraceae</taxon>
        <taxon>Anaerocolumna</taxon>
    </lineage>
</organism>
<sequence length="118" mass="13613">MAYTNYNNQYCNKGQRHVHEVQGSVMIAEREEDPHNHRFATVSGEAIPYGQDHYHEVAFRTDFYEDHFHEFCGNTSGAIPVGNNRHVHFLESVTTVNDGHRHEFRVATLIEDPIGEKC</sequence>
<evidence type="ECO:0008006" key="3">
    <source>
        <dbReference type="Google" id="ProtNLM"/>
    </source>
</evidence>